<dbReference type="PANTHER" id="PTHR43409:SF7">
    <property type="entry name" value="BLL1977 PROTEIN"/>
    <property type="match status" value="1"/>
</dbReference>
<keyword evidence="2" id="KW-0949">S-adenosyl-L-methionine</keyword>
<dbReference type="InterPro" id="IPR007197">
    <property type="entry name" value="rSAM"/>
</dbReference>
<dbReference type="PROSITE" id="PS51918">
    <property type="entry name" value="RADICAL_SAM"/>
    <property type="match status" value="1"/>
</dbReference>
<evidence type="ECO:0000313" key="8">
    <source>
        <dbReference type="Proteomes" id="UP000231567"/>
    </source>
</evidence>
<sequence>MKIAICYPPLPNPHGTPLLSQNRQFQFFSSPTYIYPVVPAQAASLLKSKGYEVIWMDGIAEEKTEEAYWNWLEIEKPDLIMVETKTPVVKRHWKFINYLKSQFPNLITVLVGDHVTALPEESMQNCQVDYILTGGDYDFLMLNLANHLTKKEKLEPGIWHRETQNSKLKTQNYNLKIKTTGSFQLNHDLNSLPFIDRELTKWQLYAYENGNYKRTPGTYVMAGRDCWWRRDGGCKFCAWTILYPQFRTRSVKNVLDEIGILIKKYQVQEIMDDTGTFPVGGWLKEFCQGMLKRGYHKKIYFDCNMRANILTQEDYNLMAKAGFRFLLYGLESANEKTLEKINKGIPAGAIVRDCQMAKEANRRTGGHLQPHATCMVGYPWESKKEAENTIALTADLFGRGLIDSLQATIVIPYPGTALFKECEKNNWLKTKDWSRYDMREPIMKIPYSASAAMALTRGIYKSFLTPKFILKKIISIRGLEDIKFLMRGGIKFFGHLTDFSKKE</sequence>
<dbReference type="GO" id="GO:0003824">
    <property type="term" value="F:catalytic activity"/>
    <property type="evidence" value="ECO:0007669"/>
    <property type="project" value="InterPro"/>
</dbReference>
<keyword evidence="5" id="KW-0411">Iron-sulfur</keyword>
<dbReference type="InterPro" id="IPR051198">
    <property type="entry name" value="BchE-like"/>
</dbReference>
<evidence type="ECO:0000313" key="7">
    <source>
        <dbReference type="EMBL" id="PIP21778.1"/>
    </source>
</evidence>
<dbReference type="InterPro" id="IPR006638">
    <property type="entry name" value="Elp3/MiaA/NifB-like_rSAM"/>
</dbReference>
<dbReference type="PANTHER" id="PTHR43409">
    <property type="entry name" value="ANAEROBIC MAGNESIUM-PROTOPORPHYRIN IX MONOMETHYL ESTER CYCLASE-RELATED"/>
    <property type="match status" value="1"/>
</dbReference>
<reference evidence="7 8" key="1">
    <citation type="submission" date="2017-09" db="EMBL/GenBank/DDBJ databases">
        <title>Depth-based differentiation of microbial function through sediment-hosted aquifers and enrichment of novel symbionts in the deep terrestrial subsurface.</title>
        <authorList>
            <person name="Probst A.J."/>
            <person name="Ladd B."/>
            <person name="Jarett J.K."/>
            <person name="Geller-Mcgrath D.E."/>
            <person name="Sieber C.M."/>
            <person name="Emerson J.B."/>
            <person name="Anantharaman K."/>
            <person name="Thomas B.C."/>
            <person name="Malmstrom R."/>
            <person name="Stieglmeier M."/>
            <person name="Klingl A."/>
            <person name="Woyke T."/>
            <person name="Ryan C.M."/>
            <person name="Banfield J.F."/>
        </authorList>
    </citation>
    <scope>NUCLEOTIDE SEQUENCE [LARGE SCALE GENOMIC DNA]</scope>
    <source>
        <strain evidence="7">CG23_combo_of_CG06-09_8_20_14_all_40_13</strain>
    </source>
</reference>
<protein>
    <submittedName>
        <fullName evidence="7">B12-binding domain-containing radical SAM protein</fullName>
    </submittedName>
</protein>
<dbReference type="Proteomes" id="UP000231567">
    <property type="component" value="Unassembled WGS sequence"/>
</dbReference>
<comment type="caution">
    <text evidence="7">The sequence shown here is derived from an EMBL/GenBank/DDBJ whole genome shotgun (WGS) entry which is preliminary data.</text>
</comment>
<dbReference type="InterPro" id="IPR058240">
    <property type="entry name" value="rSAM_sf"/>
</dbReference>
<evidence type="ECO:0000256" key="5">
    <source>
        <dbReference type="ARBA" id="ARBA00023014"/>
    </source>
</evidence>
<evidence type="ECO:0000256" key="4">
    <source>
        <dbReference type="ARBA" id="ARBA00023004"/>
    </source>
</evidence>
<keyword evidence="3" id="KW-0479">Metal-binding</keyword>
<evidence type="ECO:0000259" key="6">
    <source>
        <dbReference type="PROSITE" id="PS51918"/>
    </source>
</evidence>
<comment type="cofactor">
    <cofactor evidence="1">
        <name>[4Fe-4S] cluster</name>
        <dbReference type="ChEBI" id="CHEBI:49883"/>
    </cofactor>
</comment>
<dbReference type="Gene3D" id="3.40.50.280">
    <property type="entry name" value="Cobalamin-binding domain"/>
    <property type="match status" value="1"/>
</dbReference>
<dbReference type="GO" id="GO:0046872">
    <property type="term" value="F:metal ion binding"/>
    <property type="evidence" value="ECO:0007669"/>
    <property type="project" value="UniProtKB-KW"/>
</dbReference>
<dbReference type="Pfam" id="PF04055">
    <property type="entry name" value="Radical_SAM"/>
    <property type="match status" value="1"/>
</dbReference>
<evidence type="ECO:0000256" key="2">
    <source>
        <dbReference type="ARBA" id="ARBA00022691"/>
    </source>
</evidence>
<proteinExistence type="predicted"/>
<dbReference type="GO" id="GO:0051536">
    <property type="term" value="F:iron-sulfur cluster binding"/>
    <property type="evidence" value="ECO:0007669"/>
    <property type="project" value="UniProtKB-KW"/>
</dbReference>
<evidence type="ECO:0000256" key="1">
    <source>
        <dbReference type="ARBA" id="ARBA00001966"/>
    </source>
</evidence>
<keyword evidence="4" id="KW-0408">Iron</keyword>
<evidence type="ECO:0000256" key="3">
    <source>
        <dbReference type="ARBA" id="ARBA00022723"/>
    </source>
</evidence>
<organism evidence="7 8">
    <name type="scientific">Candidatus Nealsonbacteria bacterium CG23_combo_of_CG06-09_8_20_14_all_40_13</name>
    <dbReference type="NCBI Taxonomy" id="1974724"/>
    <lineage>
        <taxon>Bacteria</taxon>
        <taxon>Candidatus Nealsoniibacteriota</taxon>
    </lineage>
</organism>
<dbReference type="Gene3D" id="3.80.30.20">
    <property type="entry name" value="tm_1862 like domain"/>
    <property type="match status" value="1"/>
</dbReference>
<dbReference type="SMART" id="SM00729">
    <property type="entry name" value="Elp3"/>
    <property type="match status" value="1"/>
</dbReference>
<dbReference type="InterPro" id="IPR023404">
    <property type="entry name" value="rSAM_horseshoe"/>
</dbReference>
<dbReference type="EMBL" id="PCRM01000017">
    <property type="protein sequence ID" value="PIP21778.1"/>
    <property type="molecule type" value="Genomic_DNA"/>
</dbReference>
<dbReference type="SFLD" id="SFLDS00029">
    <property type="entry name" value="Radical_SAM"/>
    <property type="match status" value="1"/>
</dbReference>
<feature type="domain" description="Radical SAM core" evidence="6">
    <location>
        <begin position="212"/>
        <end position="448"/>
    </location>
</feature>
<dbReference type="SFLD" id="SFLDG01082">
    <property type="entry name" value="B12-binding_domain_containing"/>
    <property type="match status" value="1"/>
</dbReference>
<accession>A0A2G9YRA6</accession>
<gene>
    <name evidence="7" type="ORF">COX39_01045</name>
</gene>
<dbReference type="SUPFAM" id="SSF102114">
    <property type="entry name" value="Radical SAM enzymes"/>
    <property type="match status" value="1"/>
</dbReference>
<dbReference type="AlphaFoldDB" id="A0A2G9YRA6"/>
<name>A0A2G9YRA6_9BACT</name>